<gene>
    <name evidence="1" type="ORF">BG36_09090</name>
</gene>
<proteinExistence type="predicted"/>
<accession>A0A011UFN0</accession>
<comment type="caution">
    <text evidence="1">The sequence shown here is derived from an EMBL/GenBank/DDBJ whole genome shotgun (WGS) entry which is preliminary data.</text>
</comment>
<dbReference type="EMBL" id="JENY01000020">
    <property type="protein sequence ID" value="EXL04951.1"/>
    <property type="molecule type" value="Genomic_DNA"/>
</dbReference>
<dbReference type="AlphaFoldDB" id="A0A011UFN0"/>
<name>A0A011UFN0_9HYPH</name>
<sequence>MVVQLACSSGEAQNISGVTGLIEEHRAALTLVERLGKRFMEAEETEAALLGPNLDVVMAEEAAVRRQAAIAPVADLREIKIKAAYFKRLMGQGWGELDHDDLYALLSSFANVPA</sequence>
<organism evidence="1 2">
    <name type="scientific">Aquamicrobium defluvii</name>
    <dbReference type="NCBI Taxonomy" id="69279"/>
    <lineage>
        <taxon>Bacteria</taxon>
        <taxon>Pseudomonadati</taxon>
        <taxon>Pseudomonadota</taxon>
        <taxon>Alphaproteobacteria</taxon>
        <taxon>Hyphomicrobiales</taxon>
        <taxon>Phyllobacteriaceae</taxon>
        <taxon>Aquamicrobium</taxon>
    </lineage>
</organism>
<evidence type="ECO:0000313" key="2">
    <source>
        <dbReference type="Proteomes" id="UP000019849"/>
    </source>
</evidence>
<reference evidence="1 2" key="1">
    <citation type="submission" date="2014-02" db="EMBL/GenBank/DDBJ databases">
        <title>Aquamicrobium defluvii Genome sequencing.</title>
        <authorList>
            <person name="Wang X."/>
        </authorList>
    </citation>
    <scope>NUCLEOTIDE SEQUENCE [LARGE SCALE GENOMIC DNA]</scope>
    <source>
        <strain evidence="1 2">W13Z1</strain>
    </source>
</reference>
<dbReference type="STRING" id="69279.BG36_09090"/>
<dbReference type="Proteomes" id="UP000019849">
    <property type="component" value="Unassembled WGS sequence"/>
</dbReference>
<dbReference type="RefSeq" id="WP_035027870.1">
    <property type="nucleotide sequence ID" value="NZ_KK073892.1"/>
</dbReference>
<evidence type="ECO:0000313" key="1">
    <source>
        <dbReference type="EMBL" id="EXL04951.1"/>
    </source>
</evidence>
<dbReference type="PATRIC" id="fig|69279.3.peg.2916"/>
<dbReference type="eggNOG" id="ENOG50312N9">
    <property type="taxonomic scope" value="Bacteria"/>
</dbReference>
<dbReference type="HOGENOM" id="CLU_2118141_0_0_5"/>
<protein>
    <submittedName>
        <fullName evidence="1">Uncharacterized protein</fullName>
    </submittedName>
</protein>